<dbReference type="InterPro" id="IPR051317">
    <property type="entry name" value="Gfo/Idh/MocA_oxidoreduct"/>
</dbReference>
<dbReference type="Pfam" id="PF01408">
    <property type="entry name" value="GFO_IDH_MocA"/>
    <property type="match status" value="1"/>
</dbReference>
<dbReference type="PANTHER" id="PTHR43708">
    <property type="entry name" value="CONSERVED EXPRESSED OXIDOREDUCTASE (EUROFUNG)"/>
    <property type="match status" value="1"/>
</dbReference>
<dbReference type="RefSeq" id="WP_209697740.1">
    <property type="nucleotide sequence ID" value="NZ_BAAAVU010000015.1"/>
</dbReference>
<dbReference type="PANTHER" id="PTHR43708:SF5">
    <property type="entry name" value="CONSERVED EXPRESSED OXIDOREDUCTASE (EUROFUNG)-RELATED"/>
    <property type="match status" value="1"/>
</dbReference>
<reference evidence="4 5" key="1">
    <citation type="submission" date="2021-03" db="EMBL/GenBank/DDBJ databases">
        <title>Sequencing the genomes of 1000 actinobacteria strains.</title>
        <authorList>
            <person name="Klenk H.-P."/>
        </authorList>
    </citation>
    <scope>NUCLEOTIDE SEQUENCE [LARGE SCALE GENOMIC DNA]</scope>
    <source>
        <strain evidence="4 5">DSM 18824</strain>
    </source>
</reference>
<dbReference type="Proteomes" id="UP000755585">
    <property type="component" value="Unassembled WGS sequence"/>
</dbReference>
<feature type="domain" description="Gfo/Idh/MocA-like oxidoreductase N-terminal" evidence="3">
    <location>
        <begin position="3"/>
        <end position="119"/>
    </location>
</feature>
<keyword evidence="2" id="KW-0560">Oxidoreductase</keyword>
<dbReference type="SUPFAM" id="SSF51735">
    <property type="entry name" value="NAD(P)-binding Rossmann-fold domains"/>
    <property type="match status" value="1"/>
</dbReference>
<accession>A0ABS4UTX8</accession>
<evidence type="ECO:0000313" key="5">
    <source>
        <dbReference type="Proteomes" id="UP000755585"/>
    </source>
</evidence>
<comment type="similarity">
    <text evidence="1">Belongs to the Gfo/Idh/MocA family.</text>
</comment>
<organism evidence="4 5">
    <name type="scientific">Kribbella aluminosa</name>
    <dbReference type="NCBI Taxonomy" id="416017"/>
    <lineage>
        <taxon>Bacteria</taxon>
        <taxon>Bacillati</taxon>
        <taxon>Actinomycetota</taxon>
        <taxon>Actinomycetes</taxon>
        <taxon>Propionibacteriales</taxon>
        <taxon>Kribbellaceae</taxon>
        <taxon>Kribbella</taxon>
    </lineage>
</organism>
<dbReference type="Gene3D" id="3.40.50.720">
    <property type="entry name" value="NAD(P)-binding Rossmann-like Domain"/>
    <property type="match status" value="1"/>
</dbReference>
<evidence type="ECO:0000256" key="2">
    <source>
        <dbReference type="ARBA" id="ARBA00023002"/>
    </source>
</evidence>
<keyword evidence="5" id="KW-1185">Reference proteome</keyword>
<comment type="caution">
    <text evidence="4">The sequence shown here is derived from an EMBL/GenBank/DDBJ whole genome shotgun (WGS) entry which is preliminary data.</text>
</comment>
<dbReference type="InterPro" id="IPR000683">
    <property type="entry name" value="Gfo/Idh/MocA-like_OxRdtase_N"/>
</dbReference>
<gene>
    <name evidence="4" type="ORF">JOF29_006124</name>
</gene>
<name>A0ABS4UTX8_9ACTN</name>
<evidence type="ECO:0000259" key="3">
    <source>
        <dbReference type="Pfam" id="PF01408"/>
    </source>
</evidence>
<evidence type="ECO:0000313" key="4">
    <source>
        <dbReference type="EMBL" id="MBP2355014.1"/>
    </source>
</evidence>
<proteinExistence type="inferred from homology"/>
<sequence>MCRVGIIGIENSHTDHFLRHLNEEQRFPGARVTAIVRGDADRVDQLRSRGPLEVLDSPKDLAGVVDAAIVCSRDGALHPQQAEPLLQAGIPVLIDKPLATTTAEAEALVAGSARAGAQLLSASAVRFTPEISELTALTDQVGPLQAVSVTGPADPDSPYSGIFFYGIHTVETALLLAGAADQLPDLERLTVHQEPSAIVATTSVGGVLVTMRFVVPDEHGQVPFHAEVVGRHGSGARDLTLGADYNLPLLTRFMAVVGGEVPQTDGLSLVTPIAVTERIRAQLQQAKELS</sequence>
<protein>
    <submittedName>
        <fullName evidence="4">Dehydrogenase</fullName>
    </submittedName>
</protein>
<dbReference type="EMBL" id="JAGINT010000002">
    <property type="protein sequence ID" value="MBP2355014.1"/>
    <property type="molecule type" value="Genomic_DNA"/>
</dbReference>
<evidence type="ECO:0000256" key="1">
    <source>
        <dbReference type="ARBA" id="ARBA00010928"/>
    </source>
</evidence>
<dbReference type="InterPro" id="IPR036291">
    <property type="entry name" value="NAD(P)-bd_dom_sf"/>
</dbReference>